<keyword evidence="9" id="KW-0378">Hydrolase</keyword>
<sequence>MENSNDNICLPLPVTISNWFTTYKQREDYLVNFLKNILPSSDVKDIDEELRKLFPLTKRKGKVTNKPEKSSLMAMRKCIRLYLNQTKTYIQYKQMVPLNSLWLGYMHHMLGIKNFTSLPMNFTHSHWESINHRLIKADFHGAIITIVKSKCPSTIGIEGIIIQDTKNTFKVLGKDNVIRVIPKASCIFRIHLEHNVYFDVFGKELCIRPTERSVKKFKNFQIPDL</sequence>
<comment type="similarity">
    <text evidence="3">Belongs to the eukaryotic/archaeal RNase P protein component 1 family.</text>
</comment>
<evidence type="ECO:0000256" key="6">
    <source>
        <dbReference type="ARBA" id="ARBA00022694"/>
    </source>
</evidence>
<name>A0AAJ6YGB2_9HYME</name>
<protein>
    <recommendedName>
        <fullName evidence="4">Ribonuclease P protein subunit p29</fullName>
    </recommendedName>
</protein>
<evidence type="ECO:0000256" key="10">
    <source>
        <dbReference type="ARBA" id="ARBA00046486"/>
    </source>
</evidence>
<keyword evidence="5" id="KW-0963">Cytoplasm</keyword>
<evidence type="ECO:0000256" key="5">
    <source>
        <dbReference type="ARBA" id="ARBA00022490"/>
    </source>
</evidence>
<evidence type="ECO:0000313" key="11">
    <source>
        <dbReference type="Proteomes" id="UP000695007"/>
    </source>
</evidence>
<reference evidence="12" key="1">
    <citation type="submission" date="2025-08" db="UniProtKB">
        <authorList>
            <consortium name="RefSeq"/>
        </authorList>
    </citation>
    <scope>IDENTIFICATION</scope>
</reference>
<comment type="subcellular location">
    <subcellularLocation>
        <location evidence="2">Nucleus</location>
    </subcellularLocation>
</comment>
<keyword evidence="8" id="KW-0255">Endonuclease</keyword>
<comment type="function">
    <text evidence="1">Component of ribonuclease P, a ribonucleoprotein complex that generates mature tRNA molecules by cleaving their 5'-ends.</text>
</comment>
<dbReference type="InterPro" id="IPR002730">
    <property type="entry name" value="Rpp29/RNP1"/>
</dbReference>
<dbReference type="HAMAP" id="MF_00754">
    <property type="entry name" value="RNase_P_1"/>
    <property type="match status" value="1"/>
</dbReference>
<evidence type="ECO:0000256" key="1">
    <source>
        <dbReference type="ARBA" id="ARBA00002435"/>
    </source>
</evidence>
<dbReference type="SUPFAM" id="SSF101744">
    <property type="entry name" value="Rof/RNase P subunit-like"/>
    <property type="match status" value="1"/>
</dbReference>
<comment type="subunit">
    <text evidence="10">Component of nuclear RNase P and RNase MRP ribonucleoproteins. RNase P consists of a catalytic RNA moiety and 10 different protein chains; POP1, POP4, POP5, POP7, RPP14, RPP21, RPP25, RPP30, RPP38 and RPP40. Within the RNase P complex, POP1, POP7 and RPP25 form the 'finger' subcomplex, POP5, RPP14, RPP40 and homodimeric RPP30 form the 'palm' subcomplex, and RPP21, POP4 and RPP38 form the 'wrist' subcomplex. All subunits of the RNase P complex interact with the catalytic RNA. Several subunits of RNase P are also part of the RNase MRP complex. RNase MRP consists of a catalytic RNA moiety and about 8 protein subunits; POP1, POP7, RPP25, RPP30, RPP38, RPP40 and possibly also POP4 and POP5.</text>
</comment>
<dbReference type="InterPro" id="IPR016848">
    <property type="entry name" value="RNase_P/MRP_Rpp29-subunit"/>
</dbReference>
<dbReference type="InterPro" id="IPR023534">
    <property type="entry name" value="Rof/RNase_P-like"/>
</dbReference>
<dbReference type="KEGG" id="csol:105361928"/>
<evidence type="ECO:0000256" key="4">
    <source>
        <dbReference type="ARBA" id="ARBA00016225"/>
    </source>
</evidence>
<dbReference type="AlphaFoldDB" id="A0AAJ6YGB2"/>
<dbReference type="InterPro" id="IPR023538">
    <property type="entry name" value="RNP1"/>
</dbReference>
<evidence type="ECO:0000256" key="7">
    <source>
        <dbReference type="ARBA" id="ARBA00022722"/>
    </source>
</evidence>
<dbReference type="Proteomes" id="UP000695007">
    <property type="component" value="Unplaced"/>
</dbReference>
<dbReference type="Gene3D" id="2.30.30.210">
    <property type="entry name" value="Ribonuclease P/MRP, subunit p29"/>
    <property type="match status" value="1"/>
</dbReference>
<keyword evidence="6" id="KW-0819">tRNA processing</keyword>
<dbReference type="GO" id="GO:0006364">
    <property type="term" value="P:rRNA processing"/>
    <property type="evidence" value="ECO:0007669"/>
    <property type="project" value="TreeGrafter"/>
</dbReference>
<organism evidence="11 12">
    <name type="scientific">Ceratosolen solmsi marchali</name>
    <dbReference type="NCBI Taxonomy" id="326594"/>
    <lineage>
        <taxon>Eukaryota</taxon>
        <taxon>Metazoa</taxon>
        <taxon>Ecdysozoa</taxon>
        <taxon>Arthropoda</taxon>
        <taxon>Hexapoda</taxon>
        <taxon>Insecta</taxon>
        <taxon>Pterygota</taxon>
        <taxon>Neoptera</taxon>
        <taxon>Endopterygota</taxon>
        <taxon>Hymenoptera</taxon>
        <taxon>Apocrita</taxon>
        <taxon>Proctotrupomorpha</taxon>
        <taxon>Chalcidoidea</taxon>
        <taxon>Agaonidae</taxon>
        <taxon>Agaoninae</taxon>
        <taxon>Ceratosolen</taxon>
    </lineage>
</organism>
<dbReference type="GO" id="GO:0016787">
    <property type="term" value="F:hydrolase activity"/>
    <property type="evidence" value="ECO:0007669"/>
    <property type="project" value="UniProtKB-KW"/>
</dbReference>
<dbReference type="GO" id="GO:0001682">
    <property type="term" value="P:tRNA 5'-leader removal"/>
    <property type="evidence" value="ECO:0007669"/>
    <property type="project" value="InterPro"/>
</dbReference>
<evidence type="ECO:0000313" key="12">
    <source>
        <dbReference type="RefSeq" id="XP_011497538.1"/>
    </source>
</evidence>
<keyword evidence="11" id="KW-1185">Reference proteome</keyword>
<dbReference type="GeneID" id="105361928"/>
<keyword evidence="7" id="KW-0540">Nuclease</keyword>
<dbReference type="GO" id="GO:0000172">
    <property type="term" value="C:ribonuclease MRP complex"/>
    <property type="evidence" value="ECO:0007669"/>
    <property type="project" value="InterPro"/>
</dbReference>
<dbReference type="GO" id="GO:0033204">
    <property type="term" value="F:ribonuclease P RNA binding"/>
    <property type="evidence" value="ECO:0007669"/>
    <property type="project" value="InterPro"/>
</dbReference>
<dbReference type="GO" id="GO:0030677">
    <property type="term" value="C:ribonuclease P complex"/>
    <property type="evidence" value="ECO:0007669"/>
    <property type="project" value="InterPro"/>
</dbReference>
<dbReference type="RefSeq" id="XP_011497538.1">
    <property type="nucleotide sequence ID" value="XM_011499236.1"/>
</dbReference>
<dbReference type="PANTHER" id="PTHR13348:SF0">
    <property type="entry name" value="RIBONUCLEASE P PROTEIN SUBUNIT P29"/>
    <property type="match status" value="1"/>
</dbReference>
<evidence type="ECO:0000256" key="3">
    <source>
        <dbReference type="ARBA" id="ARBA00006181"/>
    </source>
</evidence>
<evidence type="ECO:0000256" key="8">
    <source>
        <dbReference type="ARBA" id="ARBA00022759"/>
    </source>
</evidence>
<evidence type="ECO:0000256" key="2">
    <source>
        <dbReference type="ARBA" id="ARBA00004123"/>
    </source>
</evidence>
<dbReference type="Pfam" id="PF01868">
    <property type="entry name" value="RNase_P-MRP_p29"/>
    <property type="match status" value="1"/>
</dbReference>
<evidence type="ECO:0000256" key="9">
    <source>
        <dbReference type="ARBA" id="ARBA00022801"/>
    </source>
</evidence>
<dbReference type="InterPro" id="IPR036980">
    <property type="entry name" value="RNase_P/MRP_Rpp29_sf"/>
</dbReference>
<dbReference type="CTD" id="10775"/>
<accession>A0AAJ6YGB2</accession>
<dbReference type="SMART" id="SM00538">
    <property type="entry name" value="POP4"/>
    <property type="match status" value="1"/>
</dbReference>
<gene>
    <name evidence="12" type="primary">LOC105361928</name>
</gene>
<dbReference type="PANTHER" id="PTHR13348">
    <property type="entry name" value="RIBONUCLEASE P SUBUNIT P29"/>
    <property type="match status" value="1"/>
</dbReference>
<proteinExistence type="inferred from homology"/>
<dbReference type="GO" id="GO:0004519">
    <property type="term" value="F:endonuclease activity"/>
    <property type="evidence" value="ECO:0007669"/>
    <property type="project" value="UniProtKB-KW"/>
</dbReference>
<dbReference type="GO" id="GO:0005634">
    <property type="term" value="C:nucleus"/>
    <property type="evidence" value="ECO:0007669"/>
    <property type="project" value="UniProtKB-SubCell"/>
</dbReference>